<gene>
    <name evidence="7" type="ORF">JCM9152_1268</name>
</gene>
<dbReference type="RefSeq" id="WP_035341917.1">
    <property type="nucleotide sequence ID" value="NZ_BAUU01000007.1"/>
</dbReference>
<evidence type="ECO:0000256" key="5">
    <source>
        <dbReference type="ARBA" id="ARBA00048128"/>
    </source>
</evidence>
<dbReference type="Pfam" id="PF00483">
    <property type="entry name" value="NTP_transferase"/>
    <property type="match status" value="1"/>
</dbReference>
<evidence type="ECO:0000259" key="6">
    <source>
        <dbReference type="Pfam" id="PF00483"/>
    </source>
</evidence>
<evidence type="ECO:0000256" key="3">
    <source>
        <dbReference type="ARBA" id="ARBA00022679"/>
    </source>
</evidence>
<dbReference type="PANTHER" id="PTHR43197:SF1">
    <property type="entry name" value="UTP--GLUCOSE-1-PHOSPHATE URIDYLYLTRANSFERASE"/>
    <property type="match status" value="1"/>
</dbReference>
<evidence type="ECO:0000256" key="2">
    <source>
        <dbReference type="ARBA" id="ARBA00012415"/>
    </source>
</evidence>
<dbReference type="STRING" id="1236971.JCM9152_1268"/>
<dbReference type="InterPro" id="IPR005835">
    <property type="entry name" value="NTP_transferase_dom"/>
</dbReference>
<dbReference type="InterPro" id="IPR029044">
    <property type="entry name" value="Nucleotide-diphossugar_trans"/>
</dbReference>
<reference evidence="7" key="1">
    <citation type="journal article" date="2014" name="Genome Announc.">
        <title>Draft Genome Sequences of Three Alkaliphilic Bacillus Strains, Bacillus wakoensis JCM 9140T, Bacillus akibai JCM 9157T, and Bacillus hemicellulosilyticus JCM 9152T.</title>
        <authorList>
            <person name="Yuki M."/>
            <person name="Oshima K."/>
            <person name="Suda W."/>
            <person name="Oshida Y."/>
            <person name="Kitamura K."/>
            <person name="Iida T."/>
            <person name="Hattori M."/>
            <person name="Ohkuma M."/>
        </authorList>
    </citation>
    <scope>NUCLEOTIDE SEQUENCE [LARGE SCALE GENOMIC DNA]</scope>
    <source>
        <strain evidence="7">JCM 9152</strain>
    </source>
</reference>
<dbReference type="GO" id="GO:0006011">
    <property type="term" value="P:UDP-alpha-D-glucose metabolic process"/>
    <property type="evidence" value="ECO:0007669"/>
    <property type="project" value="InterPro"/>
</dbReference>
<dbReference type="Gene3D" id="3.90.550.10">
    <property type="entry name" value="Spore Coat Polysaccharide Biosynthesis Protein SpsA, Chain A"/>
    <property type="match status" value="1"/>
</dbReference>
<dbReference type="CDD" id="cd02541">
    <property type="entry name" value="UGPase_prokaryotic"/>
    <property type="match status" value="1"/>
</dbReference>
<dbReference type="EMBL" id="BAUU01000007">
    <property type="protein sequence ID" value="GAE29881.1"/>
    <property type="molecule type" value="Genomic_DNA"/>
</dbReference>
<evidence type="ECO:0000256" key="1">
    <source>
        <dbReference type="ARBA" id="ARBA00006890"/>
    </source>
</evidence>
<proteinExistence type="inferred from homology"/>
<dbReference type="Proteomes" id="UP000018895">
    <property type="component" value="Unassembled WGS sequence"/>
</dbReference>
<comment type="caution">
    <text evidence="7">The sequence shown here is derived from an EMBL/GenBank/DDBJ whole genome shotgun (WGS) entry which is preliminary data.</text>
</comment>
<feature type="domain" description="Nucleotidyl transferase" evidence="6">
    <location>
        <begin position="5"/>
        <end position="264"/>
    </location>
</feature>
<comment type="similarity">
    <text evidence="1">Belongs to the UDPGP type 2 family.</text>
</comment>
<protein>
    <recommendedName>
        <fullName evidence="2">UTP--glucose-1-phosphate uridylyltransferase</fullName>
        <ecNumber evidence="2">2.7.7.9</ecNumber>
    </recommendedName>
</protein>
<organism evidence="7 8">
    <name type="scientific">Halalkalibacter hemicellulosilyticusJCM 9152</name>
    <dbReference type="NCBI Taxonomy" id="1236971"/>
    <lineage>
        <taxon>Bacteria</taxon>
        <taxon>Bacillati</taxon>
        <taxon>Bacillota</taxon>
        <taxon>Bacilli</taxon>
        <taxon>Bacillales</taxon>
        <taxon>Bacillaceae</taxon>
        <taxon>Halalkalibacter</taxon>
    </lineage>
</organism>
<comment type="catalytic activity">
    <reaction evidence="5">
        <text>alpha-D-glucose 1-phosphate + UTP + H(+) = UDP-alpha-D-glucose + diphosphate</text>
        <dbReference type="Rhea" id="RHEA:19889"/>
        <dbReference type="ChEBI" id="CHEBI:15378"/>
        <dbReference type="ChEBI" id="CHEBI:33019"/>
        <dbReference type="ChEBI" id="CHEBI:46398"/>
        <dbReference type="ChEBI" id="CHEBI:58601"/>
        <dbReference type="ChEBI" id="CHEBI:58885"/>
        <dbReference type="EC" id="2.7.7.9"/>
    </reaction>
</comment>
<dbReference type="EC" id="2.7.7.9" evidence="2"/>
<keyword evidence="4 7" id="KW-0548">Nucleotidyltransferase</keyword>
<dbReference type="SUPFAM" id="SSF53448">
    <property type="entry name" value="Nucleotide-diphospho-sugar transferases"/>
    <property type="match status" value="1"/>
</dbReference>
<dbReference type="GO" id="GO:0003983">
    <property type="term" value="F:UTP:glucose-1-phosphate uridylyltransferase activity"/>
    <property type="evidence" value="ECO:0007669"/>
    <property type="project" value="UniProtKB-EC"/>
</dbReference>
<evidence type="ECO:0000313" key="7">
    <source>
        <dbReference type="EMBL" id="GAE29881.1"/>
    </source>
</evidence>
<evidence type="ECO:0000313" key="8">
    <source>
        <dbReference type="Proteomes" id="UP000018895"/>
    </source>
</evidence>
<accession>W4QCV1</accession>
<name>W4QCV1_9BACI</name>
<keyword evidence="3 7" id="KW-0808">Transferase</keyword>
<keyword evidence="8" id="KW-1185">Reference proteome</keyword>
<dbReference type="PANTHER" id="PTHR43197">
    <property type="entry name" value="UTP--GLUCOSE-1-PHOSPHATE URIDYLYLTRANSFERASE"/>
    <property type="match status" value="1"/>
</dbReference>
<dbReference type="InterPro" id="IPR005771">
    <property type="entry name" value="GalU_uridylyltTrfase_bac/arc"/>
</dbReference>
<evidence type="ECO:0000256" key="4">
    <source>
        <dbReference type="ARBA" id="ARBA00022695"/>
    </source>
</evidence>
<dbReference type="AlphaFoldDB" id="W4QCV1"/>
<sequence>MKIKKAVIPAAGYGTRSLPVTKVIPKEMFPIKSKPAIQYVVEEAINSGIEEILMIVSRNKHTIIDYFDRSLELETFLQTQQKSHLINKLILPNVHLEYIRQQEAKGLGHALSLAKRFVQDEPFAVLLPDDLIISDQPALKALTDTYVEKQAPVIGVMQVPKERLRQYGVVMSQPLQHQLHQINHLVEKPRSPISTNLAIVGRYVLQPTIFKHLDTVQPDLSGEIQLTDALKALLTNTSILAYELTGKRFDIGLEDDYVQLIQLLHNS</sequence>
<dbReference type="OrthoDB" id="9803871at2"/>